<feature type="domain" description="FAD-binding FR-type" evidence="15">
    <location>
        <begin position="322"/>
        <end position="586"/>
    </location>
</feature>
<dbReference type="GO" id="GO:0005829">
    <property type="term" value="C:cytosol"/>
    <property type="evidence" value="ECO:0007669"/>
    <property type="project" value="TreeGrafter"/>
</dbReference>
<dbReference type="Gene3D" id="1.20.990.10">
    <property type="entry name" value="NADPH-cytochrome p450 Reductase, Chain A, domain 3"/>
    <property type="match status" value="1"/>
</dbReference>
<evidence type="ECO:0000256" key="7">
    <source>
        <dbReference type="ARBA" id="ARBA00022827"/>
    </source>
</evidence>
<dbReference type="InterPro" id="IPR023173">
    <property type="entry name" value="NADPH_Cyt_P450_Rdtase_alpha"/>
</dbReference>
<dbReference type="EnsemblMetazoa" id="XM_021053552.2">
    <property type="protein sequence ID" value="XP_020909211.1"/>
    <property type="gene ID" value="LOC110247156"/>
</dbReference>
<dbReference type="FunFam" id="1.20.990.10:FF:000007">
    <property type="entry name" value="Methionine synthase reductase"/>
    <property type="match status" value="1"/>
</dbReference>
<dbReference type="EC" id="1.16.1.8" evidence="11"/>
<dbReference type="SUPFAM" id="SSF52218">
    <property type="entry name" value="Flavoproteins"/>
    <property type="match status" value="1"/>
</dbReference>
<dbReference type="PROSITE" id="PS51384">
    <property type="entry name" value="FAD_FR"/>
    <property type="match status" value="1"/>
</dbReference>
<comment type="cofactor">
    <cofactor evidence="1">
        <name>FMN</name>
        <dbReference type="ChEBI" id="CHEBI:58210"/>
    </cofactor>
</comment>
<feature type="region of interest" description="Disordered" evidence="13">
    <location>
        <begin position="198"/>
        <end position="275"/>
    </location>
</feature>
<dbReference type="AlphaFoldDB" id="A0A913XSV3"/>
<dbReference type="Gene3D" id="2.40.30.10">
    <property type="entry name" value="Translation factors"/>
    <property type="match status" value="1"/>
</dbReference>
<dbReference type="PROSITE" id="PS50902">
    <property type="entry name" value="FLAVODOXIN_LIKE"/>
    <property type="match status" value="1"/>
</dbReference>
<dbReference type="GeneID" id="110247156"/>
<proteinExistence type="predicted"/>
<dbReference type="Pfam" id="PF00258">
    <property type="entry name" value="Flavodoxin_1"/>
    <property type="match status" value="1"/>
</dbReference>
<sequence length="747" mass="83911">MILNGFLNFFPRKPLFVLHSLLLMSSKNCKMPTSSHFTILYGSQTGQAQAIAEEIHENSSQHGLQSKLFCLSQTEKKFTLEKEPLIVFIVSTTGEGDPPDTMLKFMRRLKKKTLPSDHLKDCQYALLALGDTNYTNFCNNGKTLDRRLLALGAKQFYNSGYADDAVGLELVVDPWIDGLWNAVKKSLGLENGEKVCNEPTQNECENKPQPMTNGNDKKPLTVQNLEYPSDKEYIPEKNDNLPSKGLGNSSSLLTEDNHNSNSKGDTSPGQASTADLHLPSLRTSSETLSSSVLSIPVLSPNYLSVEYHTGESHESSPWYQDRMFSKATILSAKTLTAEDAIKTALEIELDITDCGLDYEPGDSFDVLCPNNQQEVTELMYILGLQDKADTSFSVNVMENTTKKTAVKPRYIPDPCTVKDAFLNCLEIRSVPKKAMIRMLVEYTKDPQEKRRLQELCSKQGASEYQACIRQPSISLLEILKAFPSCCPPFERLIEHLPQLSPRPYSVASSPLSDPNRLKFVFNIVEFLPYEDLRSSRLGVCTGWLSTVTENMRSDFADRLSQLQLCEQQNNPAVFVSARKHNQFRLPNDPKVPVVMIGPGTGVAPFVGFLEQRKCECKERSPKEVYGESLLFYGCRNRNQDFLYKEQLQDYHSSGVLSNLLVSFSREEGSTIRYVQDNLRLHAKEVAKMIFDEGGVVYVCGDAKNMAKDVFAVFCEIAEQHLGISKVDAISEMSKLRANKQYHEDVWT</sequence>
<evidence type="ECO:0000256" key="8">
    <source>
        <dbReference type="ARBA" id="ARBA00022857"/>
    </source>
</evidence>
<dbReference type="Pfam" id="PF00667">
    <property type="entry name" value="FAD_binding_1"/>
    <property type="match status" value="1"/>
</dbReference>
<dbReference type="GO" id="GO:0009086">
    <property type="term" value="P:methionine biosynthetic process"/>
    <property type="evidence" value="ECO:0007669"/>
    <property type="project" value="UniProtKB-KW"/>
</dbReference>
<dbReference type="SUPFAM" id="SSF63380">
    <property type="entry name" value="Riboflavin synthase domain-like"/>
    <property type="match status" value="1"/>
</dbReference>
<feature type="domain" description="Flavodoxin-like" evidence="14">
    <location>
        <begin position="37"/>
        <end position="180"/>
    </location>
</feature>
<dbReference type="FunFam" id="3.40.50.360:FF:000059">
    <property type="entry name" value="5-methyltetrahydrofolate-homocysteine methyltransferase reductase"/>
    <property type="match status" value="1"/>
</dbReference>
<evidence type="ECO:0000313" key="16">
    <source>
        <dbReference type="EnsemblMetazoa" id="XP_020909211.1"/>
    </source>
</evidence>
<evidence type="ECO:0000259" key="14">
    <source>
        <dbReference type="PROSITE" id="PS50902"/>
    </source>
</evidence>
<keyword evidence="7" id="KW-0274">FAD</keyword>
<dbReference type="RefSeq" id="XP_020909211.1">
    <property type="nucleotide sequence ID" value="XM_021053552.2"/>
</dbReference>
<keyword evidence="6" id="KW-0949">S-adenosyl-L-methionine</keyword>
<feature type="compositionally biased region" description="Polar residues" evidence="13">
    <location>
        <begin position="198"/>
        <end position="214"/>
    </location>
</feature>
<keyword evidence="10" id="KW-0486">Methionine biosynthesis</keyword>
<dbReference type="CDD" id="cd06203">
    <property type="entry name" value="methionine_synthase_red"/>
    <property type="match status" value="1"/>
</dbReference>
<reference evidence="16" key="1">
    <citation type="submission" date="2022-11" db="UniProtKB">
        <authorList>
            <consortium name="EnsemblMetazoa"/>
        </authorList>
    </citation>
    <scope>IDENTIFICATION</scope>
</reference>
<dbReference type="OMA" id="LFFGHQR"/>
<evidence type="ECO:0000256" key="4">
    <source>
        <dbReference type="ARBA" id="ARBA00022630"/>
    </source>
</evidence>
<evidence type="ECO:0000256" key="3">
    <source>
        <dbReference type="ARBA" id="ARBA00022605"/>
    </source>
</evidence>
<organism evidence="16 17">
    <name type="scientific">Exaiptasia diaphana</name>
    <name type="common">Tropical sea anemone</name>
    <name type="synonym">Aiptasia pulchella</name>
    <dbReference type="NCBI Taxonomy" id="2652724"/>
    <lineage>
        <taxon>Eukaryota</taxon>
        <taxon>Metazoa</taxon>
        <taxon>Cnidaria</taxon>
        <taxon>Anthozoa</taxon>
        <taxon>Hexacorallia</taxon>
        <taxon>Actiniaria</taxon>
        <taxon>Aiptasiidae</taxon>
        <taxon>Exaiptasia</taxon>
    </lineage>
</organism>
<keyword evidence="5" id="KW-0288">FMN</keyword>
<dbReference type="GO" id="GO:0010181">
    <property type="term" value="F:FMN binding"/>
    <property type="evidence" value="ECO:0007669"/>
    <property type="project" value="InterPro"/>
</dbReference>
<dbReference type="PANTHER" id="PTHR19384:SF84">
    <property type="entry name" value="METHIONINE SYNTHASE REDUCTASE"/>
    <property type="match status" value="1"/>
</dbReference>
<evidence type="ECO:0000256" key="5">
    <source>
        <dbReference type="ARBA" id="ARBA00022643"/>
    </source>
</evidence>
<evidence type="ECO:0000256" key="2">
    <source>
        <dbReference type="ARBA" id="ARBA00001974"/>
    </source>
</evidence>
<evidence type="ECO:0000256" key="1">
    <source>
        <dbReference type="ARBA" id="ARBA00001917"/>
    </source>
</evidence>
<dbReference type="KEGG" id="epa:110247156"/>
<feature type="compositionally biased region" description="Polar residues" evidence="13">
    <location>
        <begin position="246"/>
        <end position="273"/>
    </location>
</feature>
<evidence type="ECO:0000256" key="9">
    <source>
        <dbReference type="ARBA" id="ARBA00023002"/>
    </source>
</evidence>
<dbReference type="OrthoDB" id="1856718at2759"/>
<dbReference type="GO" id="GO:0050667">
    <property type="term" value="P:homocysteine metabolic process"/>
    <property type="evidence" value="ECO:0007669"/>
    <property type="project" value="TreeGrafter"/>
</dbReference>
<keyword evidence="3" id="KW-0028">Amino-acid biosynthesis</keyword>
<protein>
    <recommendedName>
        <fullName evidence="12">Methionine synthase reductase</fullName>
        <ecNumber evidence="11">1.16.1.8</ecNumber>
    </recommendedName>
</protein>
<keyword evidence="4" id="KW-0285">Flavoprotein</keyword>
<evidence type="ECO:0000259" key="15">
    <source>
        <dbReference type="PROSITE" id="PS51384"/>
    </source>
</evidence>
<dbReference type="GO" id="GO:0050660">
    <property type="term" value="F:flavin adenine dinucleotide binding"/>
    <property type="evidence" value="ECO:0007669"/>
    <property type="project" value="TreeGrafter"/>
</dbReference>
<feature type="compositionally biased region" description="Basic and acidic residues" evidence="13">
    <location>
        <begin position="228"/>
        <end position="239"/>
    </location>
</feature>
<dbReference type="InterPro" id="IPR008254">
    <property type="entry name" value="Flavodoxin/NO_synth"/>
</dbReference>
<dbReference type="Pfam" id="PF00175">
    <property type="entry name" value="NAD_binding_1"/>
    <property type="match status" value="1"/>
</dbReference>
<dbReference type="Proteomes" id="UP000887567">
    <property type="component" value="Unplaced"/>
</dbReference>
<dbReference type="FunFam" id="3.40.50.80:FF:000018">
    <property type="entry name" value="NADPH--cytochrome P450 reductase"/>
    <property type="match status" value="1"/>
</dbReference>
<dbReference type="PANTHER" id="PTHR19384">
    <property type="entry name" value="NITRIC OXIDE SYNTHASE-RELATED"/>
    <property type="match status" value="1"/>
</dbReference>
<keyword evidence="17" id="KW-1185">Reference proteome</keyword>
<evidence type="ECO:0000256" key="13">
    <source>
        <dbReference type="SAM" id="MobiDB-lite"/>
    </source>
</evidence>
<evidence type="ECO:0000313" key="17">
    <source>
        <dbReference type="Proteomes" id="UP000887567"/>
    </source>
</evidence>
<comment type="cofactor">
    <cofactor evidence="2">
        <name>FAD</name>
        <dbReference type="ChEBI" id="CHEBI:57692"/>
    </cofactor>
</comment>
<name>A0A913XSV3_EXADI</name>
<keyword evidence="8" id="KW-0521">NADP</keyword>
<dbReference type="InterPro" id="IPR029039">
    <property type="entry name" value="Flavoprotein-like_sf"/>
</dbReference>
<dbReference type="InterPro" id="IPR003097">
    <property type="entry name" value="CysJ-like_FAD-binding"/>
</dbReference>
<dbReference type="Gene3D" id="3.40.50.80">
    <property type="entry name" value="Nucleotide-binding domain of ferredoxin-NADP reductase (FNR) module"/>
    <property type="match status" value="1"/>
</dbReference>
<keyword evidence="9" id="KW-0560">Oxidoreductase</keyword>
<dbReference type="InterPro" id="IPR017927">
    <property type="entry name" value="FAD-bd_FR_type"/>
</dbReference>
<dbReference type="InterPro" id="IPR017938">
    <property type="entry name" value="Riboflavin_synthase-like_b-brl"/>
</dbReference>
<dbReference type="SUPFAM" id="SSF52343">
    <property type="entry name" value="Ferredoxin reductase-like, C-terminal NADP-linked domain"/>
    <property type="match status" value="1"/>
</dbReference>
<dbReference type="InterPro" id="IPR001094">
    <property type="entry name" value="Flavdoxin-like"/>
</dbReference>
<accession>A0A913XSV3</accession>
<evidence type="ECO:0000256" key="6">
    <source>
        <dbReference type="ARBA" id="ARBA00022691"/>
    </source>
</evidence>
<dbReference type="PRINTS" id="PR00371">
    <property type="entry name" value="FPNCR"/>
</dbReference>
<evidence type="ECO:0000256" key="12">
    <source>
        <dbReference type="ARBA" id="ARBA00040659"/>
    </source>
</evidence>
<dbReference type="InterPro" id="IPR039261">
    <property type="entry name" value="FNR_nucleotide-bd"/>
</dbReference>
<dbReference type="Gene3D" id="3.40.50.360">
    <property type="match status" value="1"/>
</dbReference>
<dbReference type="InterPro" id="IPR001709">
    <property type="entry name" value="Flavoprot_Pyr_Nucl_cyt_Rdtase"/>
</dbReference>
<evidence type="ECO:0000256" key="10">
    <source>
        <dbReference type="ARBA" id="ARBA00023167"/>
    </source>
</evidence>
<dbReference type="PRINTS" id="PR00369">
    <property type="entry name" value="FLAVODOXIN"/>
</dbReference>
<evidence type="ECO:0000256" key="11">
    <source>
        <dbReference type="ARBA" id="ARBA00039088"/>
    </source>
</evidence>
<dbReference type="GO" id="GO:0030586">
    <property type="term" value="F:[methionine synthase] reductase (NADPH) activity"/>
    <property type="evidence" value="ECO:0007669"/>
    <property type="project" value="UniProtKB-EC"/>
</dbReference>
<dbReference type="InterPro" id="IPR001433">
    <property type="entry name" value="OxRdtase_FAD/NAD-bd"/>
</dbReference>